<evidence type="ECO:0000313" key="3">
    <source>
        <dbReference type="Proteomes" id="UP000070096"/>
    </source>
</evidence>
<feature type="transmembrane region" description="Helical" evidence="1">
    <location>
        <begin position="113"/>
        <end position="132"/>
    </location>
</feature>
<evidence type="ECO:0008006" key="4">
    <source>
        <dbReference type="Google" id="ProtNLM"/>
    </source>
</evidence>
<feature type="transmembrane region" description="Helical" evidence="1">
    <location>
        <begin position="36"/>
        <end position="55"/>
    </location>
</feature>
<evidence type="ECO:0000256" key="1">
    <source>
        <dbReference type="SAM" id="Phobius"/>
    </source>
</evidence>
<reference evidence="2 3" key="1">
    <citation type="submission" date="2016-01" db="EMBL/GenBank/DDBJ databases">
        <title>Highly variable Streptococcus oralis are common among viridans streptococci isolated from primates.</title>
        <authorList>
            <person name="Denapaite D."/>
            <person name="Rieger M."/>
            <person name="Koendgen S."/>
            <person name="Brueckner R."/>
            <person name="Ochigava I."/>
            <person name="Kappeler P."/>
            <person name="Maetz-Rensing K."/>
            <person name="Leendertz F."/>
            <person name="Hakenbeck R."/>
        </authorList>
    </citation>
    <scope>NUCLEOTIDE SEQUENCE [LARGE SCALE GENOMIC DNA]</scope>
    <source>
        <strain evidence="2 3">DD07</strain>
    </source>
</reference>
<dbReference type="AlphaFoldDB" id="A0A139N7F2"/>
<proteinExistence type="predicted"/>
<sequence length="178" mass="20762">MNKESLFDKIIKRFYGITGPFDEQKRQQANKLGNQVFICLSWFLLFANAIVLTLANQYPQIIAWAYPAVVELVLLGLFFYITWKSHQTHLTDIEPELQSPKEEKQFKHNTLKIFCYSALTFYVFMSVFRYLTDGGKTLFNIHTQLQLLAGSFISALIITISAYFMIQLRIKNGREEEE</sequence>
<dbReference type="PATRIC" id="fig|1302.21.peg.1198"/>
<dbReference type="Pfam" id="PF11683">
    <property type="entry name" value="DUF3278"/>
    <property type="match status" value="1"/>
</dbReference>
<accession>A0A139N7F2</accession>
<keyword evidence="1" id="KW-0472">Membrane</keyword>
<keyword evidence="1" id="KW-0812">Transmembrane</keyword>
<dbReference type="Proteomes" id="UP000070096">
    <property type="component" value="Unassembled WGS sequence"/>
</dbReference>
<protein>
    <recommendedName>
        <fullName evidence="4">DUF3278 domain-containing protein</fullName>
    </recommendedName>
</protein>
<evidence type="ECO:0000313" key="2">
    <source>
        <dbReference type="EMBL" id="KXT71714.1"/>
    </source>
</evidence>
<dbReference type="EMBL" id="LQRC01000163">
    <property type="protein sequence ID" value="KXT71714.1"/>
    <property type="molecule type" value="Genomic_DNA"/>
</dbReference>
<gene>
    <name evidence="2" type="ORF">SGODD07_01071</name>
</gene>
<name>A0A139N7F2_STRGN</name>
<keyword evidence="1" id="KW-1133">Transmembrane helix</keyword>
<comment type="caution">
    <text evidence="2">The sequence shown here is derived from an EMBL/GenBank/DDBJ whole genome shotgun (WGS) entry which is preliminary data.</text>
</comment>
<dbReference type="InterPro" id="IPR021697">
    <property type="entry name" value="DUF3278"/>
</dbReference>
<feature type="transmembrane region" description="Helical" evidence="1">
    <location>
        <begin position="61"/>
        <end position="81"/>
    </location>
</feature>
<organism evidence="2 3">
    <name type="scientific">Streptococcus gordonii</name>
    <dbReference type="NCBI Taxonomy" id="1302"/>
    <lineage>
        <taxon>Bacteria</taxon>
        <taxon>Bacillati</taxon>
        <taxon>Bacillota</taxon>
        <taxon>Bacilli</taxon>
        <taxon>Lactobacillales</taxon>
        <taxon>Streptococcaceae</taxon>
        <taxon>Streptococcus</taxon>
    </lineage>
</organism>
<feature type="transmembrane region" description="Helical" evidence="1">
    <location>
        <begin position="144"/>
        <end position="166"/>
    </location>
</feature>